<name>A0A0E9RW55_ANGAN</name>
<sequence length="52" mass="5959">MLVVVFCSEETLKENASIARHKLKSTKPFYVRNVDTLSLNHISKKQPIRNCA</sequence>
<proteinExistence type="predicted"/>
<organism evidence="1">
    <name type="scientific">Anguilla anguilla</name>
    <name type="common">European freshwater eel</name>
    <name type="synonym">Muraena anguilla</name>
    <dbReference type="NCBI Taxonomy" id="7936"/>
    <lineage>
        <taxon>Eukaryota</taxon>
        <taxon>Metazoa</taxon>
        <taxon>Chordata</taxon>
        <taxon>Craniata</taxon>
        <taxon>Vertebrata</taxon>
        <taxon>Euteleostomi</taxon>
        <taxon>Actinopterygii</taxon>
        <taxon>Neopterygii</taxon>
        <taxon>Teleostei</taxon>
        <taxon>Anguilliformes</taxon>
        <taxon>Anguillidae</taxon>
        <taxon>Anguilla</taxon>
    </lineage>
</organism>
<reference evidence="1" key="2">
    <citation type="journal article" date="2015" name="Fish Shellfish Immunol.">
        <title>Early steps in the European eel (Anguilla anguilla)-Vibrio vulnificus interaction in the gills: Role of the RtxA13 toxin.</title>
        <authorList>
            <person name="Callol A."/>
            <person name="Pajuelo D."/>
            <person name="Ebbesson L."/>
            <person name="Teles M."/>
            <person name="MacKenzie S."/>
            <person name="Amaro C."/>
        </authorList>
    </citation>
    <scope>NUCLEOTIDE SEQUENCE</scope>
</reference>
<reference evidence="1" key="1">
    <citation type="submission" date="2014-11" db="EMBL/GenBank/DDBJ databases">
        <authorList>
            <person name="Amaro Gonzalez C."/>
        </authorList>
    </citation>
    <scope>NUCLEOTIDE SEQUENCE</scope>
</reference>
<protein>
    <submittedName>
        <fullName evidence="1">Uncharacterized protein</fullName>
    </submittedName>
</protein>
<dbReference type="AlphaFoldDB" id="A0A0E9RW55"/>
<accession>A0A0E9RW55</accession>
<dbReference type="EMBL" id="GBXM01075231">
    <property type="protein sequence ID" value="JAH33346.1"/>
    <property type="molecule type" value="Transcribed_RNA"/>
</dbReference>
<evidence type="ECO:0000313" key="1">
    <source>
        <dbReference type="EMBL" id="JAH33346.1"/>
    </source>
</evidence>